<dbReference type="EMBL" id="QZWG01000016">
    <property type="protein sequence ID" value="RZB61806.1"/>
    <property type="molecule type" value="Genomic_DNA"/>
</dbReference>
<organism evidence="2 3">
    <name type="scientific">Glycine soja</name>
    <name type="common">Wild soybean</name>
    <dbReference type="NCBI Taxonomy" id="3848"/>
    <lineage>
        <taxon>Eukaryota</taxon>
        <taxon>Viridiplantae</taxon>
        <taxon>Streptophyta</taxon>
        <taxon>Embryophyta</taxon>
        <taxon>Tracheophyta</taxon>
        <taxon>Spermatophyta</taxon>
        <taxon>Magnoliopsida</taxon>
        <taxon>eudicotyledons</taxon>
        <taxon>Gunneridae</taxon>
        <taxon>Pentapetalae</taxon>
        <taxon>rosids</taxon>
        <taxon>fabids</taxon>
        <taxon>Fabales</taxon>
        <taxon>Fabaceae</taxon>
        <taxon>Papilionoideae</taxon>
        <taxon>50 kb inversion clade</taxon>
        <taxon>NPAAA clade</taxon>
        <taxon>indigoferoid/millettioid clade</taxon>
        <taxon>Phaseoleae</taxon>
        <taxon>Glycine</taxon>
        <taxon>Glycine subgen. Soja</taxon>
    </lineage>
</organism>
<proteinExistence type="predicted"/>
<name>A0A445GKQ1_GLYSO</name>
<protein>
    <recommendedName>
        <fullName evidence="1">FBD domain-containing protein</fullName>
    </recommendedName>
</protein>
<reference evidence="2 3" key="1">
    <citation type="submission" date="2018-09" db="EMBL/GenBank/DDBJ databases">
        <title>A high-quality reference genome of wild soybean provides a powerful tool to mine soybean genomes.</title>
        <authorList>
            <person name="Xie M."/>
            <person name="Chung C.Y.L."/>
            <person name="Li M.-W."/>
            <person name="Wong F.-L."/>
            <person name="Chan T.-F."/>
            <person name="Lam H.-M."/>
        </authorList>
    </citation>
    <scope>NUCLEOTIDE SEQUENCE [LARGE SCALE GENOMIC DNA]</scope>
    <source>
        <strain evidence="3">cv. W05</strain>
        <tissue evidence="2">Hypocotyl of etiolated seedlings</tissue>
    </source>
</reference>
<evidence type="ECO:0000313" key="2">
    <source>
        <dbReference type="EMBL" id="RZB61806.1"/>
    </source>
</evidence>
<dbReference type="AlphaFoldDB" id="A0A445GKQ1"/>
<dbReference type="InterPro" id="IPR006566">
    <property type="entry name" value="FBD"/>
</dbReference>
<keyword evidence="3" id="KW-1185">Reference proteome</keyword>
<feature type="domain" description="FBD" evidence="1">
    <location>
        <begin position="4"/>
        <end position="39"/>
    </location>
</feature>
<evidence type="ECO:0000259" key="1">
    <source>
        <dbReference type="Pfam" id="PF08387"/>
    </source>
</evidence>
<dbReference type="Proteomes" id="UP000289340">
    <property type="component" value="Chromosome 16"/>
</dbReference>
<dbReference type="Pfam" id="PF08387">
    <property type="entry name" value="FBD"/>
    <property type="match status" value="1"/>
</dbReference>
<accession>A0A445GKQ1</accession>
<sequence length="69" mass="8026">MSLLHLKVCCLKDYGGSEWEFVFVRYVKQNARSLRDMTLSCSNKVNEGEKHEMLRRLSLCTRLSPTCTL</sequence>
<comment type="caution">
    <text evidence="2">The sequence shown here is derived from an EMBL/GenBank/DDBJ whole genome shotgun (WGS) entry which is preliminary data.</text>
</comment>
<evidence type="ECO:0000313" key="3">
    <source>
        <dbReference type="Proteomes" id="UP000289340"/>
    </source>
</evidence>
<gene>
    <name evidence="2" type="ORF">D0Y65_044207</name>
</gene>